<proteinExistence type="predicted"/>
<dbReference type="EMBL" id="GGEC01085527">
    <property type="protein sequence ID" value="MBX66011.1"/>
    <property type="molecule type" value="Transcribed_RNA"/>
</dbReference>
<name>A0A2P2QGA0_RHIMU</name>
<evidence type="ECO:0000313" key="1">
    <source>
        <dbReference type="EMBL" id="MBX66011.1"/>
    </source>
</evidence>
<reference evidence="1" key="1">
    <citation type="submission" date="2018-02" db="EMBL/GenBank/DDBJ databases">
        <title>Rhizophora mucronata_Transcriptome.</title>
        <authorList>
            <person name="Meera S.P."/>
            <person name="Sreeshan A."/>
            <person name="Augustine A."/>
        </authorList>
    </citation>
    <scope>NUCLEOTIDE SEQUENCE</scope>
    <source>
        <tissue evidence="1">Leaf</tissue>
    </source>
</reference>
<protein>
    <submittedName>
        <fullName evidence="1">Uncharacterized protein</fullName>
    </submittedName>
</protein>
<dbReference type="AlphaFoldDB" id="A0A2P2QGA0"/>
<accession>A0A2P2QGA0</accession>
<organism evidence="1">
    <name type="scientific">Rhizophora mucronata</name>
    <name type="common">Asiatic mangrove</name>
    <dbReference type="NCBI Taxonomy" id="61149"/>
    <lineage>
        <taxon>Eukaryota</taxon>
        <taxon>Viridiplantae</taxon>
        <taxon>Streptophyta</taxon>
        <taxon>Embryophyta</taxon>
        <taxon>Tracheophyta</taxon>
        <taxon>Spermatophyta</taxon>
        <taxon>Magnoliopsida</taxon>
        <taxon>eudicotyledons</taxon>
        <taxon>Gunneridae</taxon>
        <taxon>Pentapetalae</taxon>
        <taxon>rosids</taxon>
        <taxon>fabids</taxon>
        <taxon>Malpighiales</taxon>
        <taxon>Rhizophoraceae</taxon>
        <taxon>Rhizophora</taxon>
    </lineage>
</organism>
<sequence>MDQAKRRKGAKGKNVYYYITKKKALQLRMKKKNRGRYLL</sequence>